<dbReference type="EMBL" id="JAODUO010000365">
    <property type="protein sequence ID" value="KAK2182145.1"/>
    <property type="molecule type" value="Genomic_DNA"/>
</dbReference>
<dbReference type="InterPro" id="IPR018391">
    <property type="entry name" value="PQQ_b-propeller_rpt"/>
</dbReference>
<dbReference type="InterPro" id="IPR015943">
    <property type="entry name" value="WD40/YVTN_repeat-like_dom_sf"/>
</dbReference>
<dbReference type="SMART" id="SM00564">
    <property type="entry name" value="PQQ"/>
    <property type="match status" value="5"/>
</dbReference>
<dbReference type="Gene3D" id="2.40.10.480">
    <property type="match status" value="1"/>
</dbReference>
<dbReference type="SUPFAM" id="SSF50998">
    <property type="entry name" value="Quinoprotein alcohol dehydrogenase-like"/>
    <property type="match status" value="1"/>
</dbReference>
<sequence>MVDVTVVCYSDVCYTGICYRDGSHVVFIGSHSHHFAALHLSSGDVIWRVQLGGRIEGSACLSKCARFVMVGSYDGCLYVLEALTGDIYWQFQTGAEVKSSPCVDPTNGHVYFGSHDHCLHALDVLKQTVMWRLELGGSVFSSPCVSLVPHCVYAATLGGSLSAVSPLHGTSLWRCMLGKPLFSSPVAIELGVIIGCVDGAIYCVGHLGQKLWQHQTEAPVFSSPCASFSKSLHSGANQFIVFGSHDNHIYCIDGNGGLQWKLKVDSPVYSTPFVFPFNISQHALGQRETPILTQGSTHQTEFCHRQNSLKGSASVDTNKSKLSGSLIGRTALENNRQKCLTRDRETVSTGIREKHDCAHLVAACSTRGRLYIVTLTSGRVMASYQFPGETFSSPVVLASDTGFDVIVGCRDDFVYCLKYKRLSELIQT</sequence>
<organism evidence="2 3">
    <name type="scientific">Ridgeia piscesae</name>
    <name type="common">Tubeworm</name>
    <dbReference type="NCBI Taxonomy" id="27915"/>
    <lineage>
        <taxon>Eukaryota</taxon>
        <taxon>Metazoa</taxon>
        <taxon>Spiralia</taxon>
        <taxon>Lophotrochozoa</taxon>
        <taxon>Annelida</taxon>
        <taxon>Polychaeta</taxon>
        <taxon>Sedentaria</taxon>
        <taxon>Canalipalpata</taxon>
        <taxon>Sabellida</taxon>
        <taxon>Siboglinidae</taxon>
        <taxon>Ridgeia</taxon>
    </lineage>
</organism>
<dbReference type="PANTHER" id="PTHR44394:SF1">
    <property type="entry name" value="BETA-ALANINE-ACTIVATING ENZYME"/>
    <property type="match status" value="1"/>
</dbReference>
<gene>
    <name evidence="2" type="ORF">NP493_365g02003</name>
</gene>
<protein>
    <recommendedName>
        <fullName evidence="1">Pyrrolo-quinoline quinone repeat domain-containing protein</fullName>
    </recommendedName>
</protein>
<evidence type="ECO:0000313" key="3">
    <source>
        <dbReference type="Proteomes" id="UP001209878"/>
    </source>
</evidence>
<dbReference type="Pfam" id="PF13570">
    <property type="entry name" value="Beta-prop_ACSF4"/>
    <property type="match status" value="1"/>
</dbReference>
<name>A0AAD9L3W3_RIDPI</name>
<dbReference type="InterPro" id="IPR052091">
    <property type="entry name" value="Beta-ala_Activ/Resist"/>
</dbReference>
<dbReference type="Proteomes" id="UP001209878">
    <property type="component" value="Unassembled WGS sequence"/>
</dbReference>
<dbReference type="GO" id="GO:0043041">
    <property type="term" value="P:amino acid activation for nonribosomal peptide biosynthetic process"/>
    <property type="evidence" value="ECO:0007669"/>
    <property type="project" value="TreeGrafter"/>
</dbReference>
<dbReference type="InterPro" id="IPR011047">
    <property type="entry name" value="Quinoprotein_ADH-like_sf"/>
</dbReference>
<proteinExistence type="predicted"/>
<dbReference type="Gene3D" id="2.130.10.10">
    <property type="entry name" value="YVTN repeat-like/Quinoprotein amine dehydrogenase"/>
    <property type="match status" value="2"/>
</dbReference>
<comment type="caution">
    <text evidence="2">The sequence shown here is derived from an EMBL/GenBank/DDBJ whole genome shotgun (WGS) entry which is preliminary data.</text>
</comment>
<dbReference type="InterPro" id="IPR002372">
    <property type="entry name" value="PQQ_rpt_dom"/>
</dbReference>
<dbReference type="PANTHER" id="PTHR44394">
    <property type="entry name" value="BETA-ALANINE-ACTIVATING ENZYME"/>
    <property type="match status" value="1"/>
</dbReference>
<keyword evidence="3" id="KW-1185">Reference proteome</keyword>
<reference evidence="2" key="1">
    <citation type="journal article" date="2023" name="Mol. Biol. Evol.">
        <title>Third-Generation Sequencing Reveals the Adaptive Role of the Epigenome in Three Deep-Sea Polychaetes.</title>
        <authorList>
            <person name="Perez M."/>
            <person name="Aroh O."/>
            <person name="Sun Y."/>
            <person name="Lan Y."/>
            <person name="Juniper S.K."/>
            <person name="Young C.R."/>
            <person name="Angers B."/>
            <person name="Qian P.Y."/>
        </authorList>
    </citation>
    <scope>NUCLEOTIDE SEQUENCE</scope>
    <source>
        <strain evidence="2">R07B-5</strain>
    </source>
</reference>
<feature type="domain" description="Pyrrolo-quinoline quinone repeat" evidence="1">
    <location>
        <begin position="19"/>
        <end position="281"/>
    </location>
</feature>
<accession>A0AAD9L3W3</accession>
<evidence type="ECO:0000313" key="2">
    <source>
        <dbReference type="EMBL" id="KAK2182145.1"/>
    </source>
</evidence>
<evidence type="ECO:0000259" key="1">
    <source>
        <dbReference type="Pfam" id="PF13570"/>
    </source>
</evidence>
<dbReference type="AlphaFoldDB" id="A0AAD9L3W3"/>